<evidence type="ECO:0008006" key="3">
    <source>
        <dbReference type="Google" id="ProtNLM"/>
    </source>
</evidence>
<evidence type="ECO:0000313" key="2">
    <source>
        <dbReference type="Proteomes" id="UP000821853"/>
    </source>
</evidence>
<name>A0A9J6FQ45_HAELO</name>
<reference evidence="1 2" key="1">
    <citation type="journal article" date="2020" name="Cell">
        <title>Large-Scale Comparative Analyses of Tick Genomes Elucidate Their Genetic Diversity and Vector Capacities.</title>
        <authorList>
            <consortium name="Tick Genome and Microbiome Consortium (TIGMIC)"/>
            <person name="Jia N."/>
            <person name="Wang J."/>
            <person name="Shi W."/>
            <person name="Du L."/>
            <person name="Sun Y."/>
            <person name="Zhan W."/>
            <person name="Jiang J.F."/>
            <person name="Wang Q."/>
            <person name="Zhang B."/>
            <person name="Ji P."/>
            <person name="Bell-Sakyi L."/>
            <person name="Cui X.M."/>
            <person name="Yuan T.T."/>
            <person name="Jiang B.G."/>
            <person name="Yang W.F."/>
            <person name="Lam T.T."/>
            <person name="Chang Q.C."/>
            <person name="Ding S.J."/>
            <person name="Wang X.J."/>
            <person name="Zhu J.G."/>
            <person name="Ruan X.D."/>
            <person name="Zhao L."/>
            <person name="Wei J.T."/>
            <person name="Ye R.Z."/>
            <person name="Que T.C."/>
            <person name="Du C.H."/>
            <person name="Zhou Y.H."/>
            <person name="Cheng J.X."/>
            <person name="Dai P.F."/>
            <person name="Guo W.B."/>
            <person name="Han X.H."/>
            <person name="Huang E.J."/>
            <person name="Li L.F."/>
            <person name="Wei W."/>
            <person name="Gao Y.C."/>
            <person name="Liu J.Z."/>
            <person name="Shao H.Z."/>
            <person name="Wang X."/>
            <person name="Wang C.C."/>
            <person name="Yang T.C."/>
            <person name="Huo Q.B."/>
            <person name="Li W."/>
            <person name="Chen H.Y."/>
            <person name="Chen S.E."/>
            <person name="Zhou L.G."/>
            <person name="Ni X.B."/>
            <person name="Tian J.H."/>
            <person name="Sheng Y."/>
            <person name="Liu T."/>
            <person name="Pan Y.S."/>
            <person name="Xia L.Y."/>
            <person name="Li J."/>
            <person name="Zhao F."/>
            <person name="Cao W.C."/>
        </authorList>
    </citation>
    <scope>NUCLEOTIDE SEQUENCE [LARGE SCALE GENOMIC DNA]</scope>
    <source>
        <strain evidence="1">HaeL-2018</strain>
    </source>
</reference>
<dbReference type="Proteomes" id="UP000821853">
    <property type="component" value="Chromosome 10"/>
</dbReference>
<sequence length="104" mass="11743">MSILPNKNGTETLKKVSEVKYLGVTLSADLTFNHHIDNTVKKAVSVLNYSIGALRNAPSSVKKAAYFSLVRPILEYASVAWDPHQEYLIQNLKQYRSRSQVYSQ</sequence>
<keyword evidence="2" id="KW-1185">Reference proteome</keyword>
<dbReference type="OMA" id="NHHIDNT"/>
<dbReference type="PANTHER" id="PTHR33332">
    <property type="entry name" value="REVERSE TRANSCRIPTASE DOMAIN-CONTAINING PROTEIN"/>
    <property type="match status" value="1"/>
</dbReference>
<dbReference type="OrthoDB" id="6480243at2759"/>
<accession>A0A9J6FQ45</accession>
<gene>
    <name evidence="1" type="ORF">HPB48_018534</name>
</gene>
<comment type="caution">
    <text evidence="1">The sequence shown here is derived from an EMBL/GenBank/DDBJ whole genome shotgun (WGS) entry which is preliminary data.</text>
</comment>
<dbReference type="AlphaFoldDB" id="A0A9J6FQ45"/>
<protein>
    <recommendedName>
        <fullName evidence="3">Endonuclease/reverse transcript</fullName>
    </recommendedName>
</protein>
<proteinExistence type="predicted"/>
<organism evidence="1 2">
    <name type="scientific">Haemaphysalis longicornis</name>
    <name type="common">Bush tick</name>
    <dbReference type="NCBI Taxonomy" id="44386"/>
    <lineage>
        <taxon>Eukaryota</taxon>
        <taxon>Metazoa</taxon>
        <taxon>Ecdysozoa</taxon>
        <taxon>Arthropoda</taxon>
        <taxon>Chelicerata</taxon>
        <taxon>Arachnida</taxon>
        <taxon>Acari</taxon>
        <taxon>Parasitiformes</taxon>
        <taxon>Ixodida</taxon>
        <taxon>Ixodoidea</taxon>
        <taxon>Ixodidae</taxon>
        <taxon>Haemaphysalinae</taxon>
        <taxon>Haemaphysalis</taxon>
    </lineage>
</organism>
<evidence type="ECO:0000313" key="1">
    <source>
        <dbReference type="EMBL" id="KAH9364204.1"/>
    </source>
</evidence>
<dbReference type="VEuPathDB" id="VectorBase:HLOH_059875"/>
<dbReference type="EMBL" id="JABSTR010000002">
    <property type="protein sequence ID" value="KAH9364204.1"/>
    <property type="molecule type" value="Genomic_DNA"/>
</dbReference>